<dbReference type="Proteomes" id="UP000469452">
    <property type="component" value="Unassembled WGS sequence"/>
</dbReference>
<feature type="region of interest" description="Disordered" evidence="1">
    <location>
        <begin position="1"/>
        <end position="112"/>
    </location>
</feature>
<dbReference type="AlphaFoldDB" id="A0A6A5AHJ6"/>
<dbReference type="VEuPathDB" id="FungiDB:H257_11837"/>
<dbReference type="EMBL" id="VJMI01010322">
    <property type="protein sequence ID" value="KAF0756148.1"/>
    <property type="molecule type" value="Genomic_DNA"/>
</dbReference>
<accession>A0A6A5AHJ6</accession>
<sequence length="165" mass="17700">MSKRQQSIMSFFGAKPAEKTSDAKVVDATEAPPSASTPAPHGESVAPSSPSDDSPNKSKTPQVAEIVVKKTPATASASKQPKKSSSPPPSPEPKRKRLRRTIVEDDSSDDDDMFTYARHYDLVTEKKVAVPKKEVAQAKDSGYSVHDFTIGGHGLDDIDALPEQP</sequence>
<protein>
    <submittedName>
        <fullName evidence="2">Uncharacterized protein</fullName>
    </submittedName>
</protein>
<feature type="compositionally biased region" description="Low complexity" evidence="1">
    <location>
        <begin position="76"/>
        <end position="85"/>
    </location>
</feature>
<comment type="caution">
    <text evidence="2">The sequence shown here is derived from an EMBL/GenBank/DDBJ whole genome shotgun (WGS) entry which is preliminary data.</text>
</comment>
<evidence type="ECO:0000313" key="3">
    <source>
        <dbReference type="Proteomes" id="UP000469452"/>
    </source>
</evidence>
<reference evidence="2 3" key="1">
    <citation type="submission" date="2019-06" db="EMBL/GenBank/DDBJ databases">
        <title>Genomics analysis of Aphanomyces spp. identifies a new class of oomycete effector associated with host adaptation.</title>
        <authorList>
            <person name="Gaulin E."/>
        </authorList>
    </citation>
    <scope>NUCLEOTIDE SEQUENCE [LARGE SCALE GENOMIC DNA]</scope>
    <source>
        <strain evidence="2 3">E</strain>
    </source>
</reference>
<evidence type="ECO:0000313" key="2">
    <source>
        <dbReference type="EMBL" id="KAF0756148.1"/>
    </source>
</evidence>
<proteinExistence type="predicted"/>
<feature type="region of interest" description="Disordered" evidence="1">
    <location>
        <begin position="144"/>
        <end position="165"/>
    </location>
</feature>
<organism evidence="2 3">
    <name type="scientific">Aphanomyces astaci</name>
    <name type="common">Crayfish plague agent</name>
    <dbReference type="NCBI Taxonomy" id="112090"/>
    <lineage>
        <taxon>Eukaryota</taxon>
        <taxon>Sar</taxon>
        <taxon>Stramenopiles</taxon>
        <taxon>Oomycota</taxon>
        <taxon>Saprolegniomycetes</taxon>
        <taxon>Saprolegniales</taxon>
        <taxon>Verrucalvaceae</taxon>
        <taxon>Aphanomyces</taxon>
    </lineage>
</organism>
<evidence type="ECO:0000256" key="1">
    <source>
        <dbReference type="SAM" id="MobiDB-lite"/>
    </source>
</evidence>
<gene>
    <name evidence="2" type="ORF">AaE_004743</name>
</gene>
<feature type="compositionally biased region" description="Basic and acidic residues" evidence="1">
    <location>
        <begin position="16"/>
        <end position="27"/>
    </location>
</feature>
<feature type="compositionally biased region" description="Low complexity" evidence="1">
    <location>
        <begin position="28"/>
        <end position="40"/>
    </location>
</feature>
<name>A0A6A5AHJ6_APHAT</name>